<protein>
    <recommendedName>
        <fullName evidence="3">Hemolysin-type calcium-binding region</fullName>
    </recommendedName>
</protein>
<name>A0ABT2N281_9CYAN</name>
<keyword evidence="2" id="KW-1185">Reference proteome</keyword>
<dbReference type="Gene3D" id="2.150.10.10">
    <property type="entry name" value="Serralysin-like metalloprotease, C-terminal"/>
    <property type="match status" value="1"/>
</dbReference>
<gene>
    <name evidence="1" type="ORF">NG799_26300</name>
</gene>
<evidence type="ECO:0008006" key="3">
    <source>
        <dbReference type="Google" id="ProtNLM"/>
    </source>
</evidence>
<proteinExistence type="predicted"/>
<evidence type="ECO:0000313" key="2">
    <source>
        <dbReference type="Proteomes" id="UP001525890"/>
    </source>
</evidence>
<dbReference type="RefSeq" id="WP_368009276.1">
    <property type="nucleotide sequence ID" value="NZ_JAMXFF010000061.1"/>
</dbReference>
<reference evidence="1 2" key="1">
    <citation type="journal article" date="2022" name="Front. Microbiol.">
        <title>High genomic differentiation and limited gene flow indicate recent cryptic speciation within the genus Laspinema (cyanobacteria).</title>
        <authorList>
            <person name="Stanojkovic A."/>
            <person name="Skoupy S."/>
            <person name="Skaloud P."/>
            <person name="Dvorak P."/>
        </authorList>
    </citation>
    <scope>NUCLEOTIDE SEQUENCE [LARGE SCALE GENOMIC DNA]</scope>
    <source>
        <strain evidence="1 2">D2a</strain>
    </source>
</reference>
<comment type="caution">
    <text evidence="1">The sequence shown here is derived from an EMBL/GenBank/DDBJ whole genome shotgun (WGS) entry which is preliminary data.</text>
</comment>
<dbReference type="Proteomes" id="UP001525890">
    <property type="component" value="Unassembled WGS sequence"/>
</dbReference>
<accession>A0ABT2N281</accession>
<sequence length="336" mass="36731">MNSVAFDENFYRTAYPDVQSAVNLGSLRSGLEHFQMFGRQEGRTHISPFYNEQFYLNRYPDVANAVMNRAFISGVDHFVQFGLAEKRTGSLLFDENWYRRRYPDVANAVTAGLFQSGLEHYRLFGQSEGRSGTSFNEFGYKQGNPDVKTAVEAGSFNSRLEHYIAFGQFEERLGIFTGTAGDDTITGFGSISELSGVDIIPGPCFIGGSLTGGECLTFQSSGVNEVDVLTGGPGQDTFMLGRLEVTRNLVRSVPFYVGSGNQDFARIQNFERGQDTIQLAGAPSDYLLESIEGNVHIVQNNVGLLQSLPAPDLVAIVEAVPSLGEESLTFVKGTLG</sequence>
<dbReference type="InterPro" id="IPR011049">
    <property type="entry name" value="Serralysin-like_metalloprot_C"/>
</dbReference>
<organism evidence="1 2">
    <name type="scientific">Laspinema palackyanum D2a</name>
    <dbReference type="NCBI Taxonomy" id="2953684"/>
    <lineage>
        <taxon>Bacteria</taxon>
        <taxon>Bacillati</taxon>
        <taxon>Cyanobacteriota</taxon>
        <taxon>Cyanophyceae</taxon>
        <taxon>Oscillatoriophycideae</taxon>
        <taxon>Oscillatoriales</taxon>
        <taxon>Laspinemataceae</taxon>
        <taxon>Laspinema</taxon>
        <taxon>Laspinema palackyanum</taxon>
    </lineage>
</organism>
<dbReference type="SUPFAM" id="SSF51120">
    <property type="entry name" value="beta-Roll"/>
    <property type="match status" value="1"/>
</dbReference>
<dbReference type="EMBL" id="JAMXFF010000061">
    <property type="protein sequence ID" value="MCT7969831.1"/>
    <property type="molecule type" value="Genomic_DNA"/>
</dbReference>
<evidence type="ECO:0000313" key="1">
    <source>
        <dbReference type="EMBL" id="MCT7969831.1"/>
    </source>
</evidence>